<dbReference type="InterPro" id="IPR052020">
    <property type="entry name" value="Cyclic_di-GMP/3'3'-cGAMP_PDE"/>
</dbReference>
<keyword evidence="3" id="KW-0378">Hydrolase</keyword>
<sequence length="540" mass="61889">MKDHKMFNNIFEEEMAVYQEARDFLKKGNLTYTGLLAKFDSLINQYCRLINITRRLCSISDVQSRDLKRKEREIQNILDHSDQGFLTFGKDLLIHKEHSSECIRIFGRKVVHENILDLLRSENEDQNRLIADVFHKVFDLSPGEVQLSYINELPNLLKIQGNFINIKYKMISDGLDYRNQALMVILTDITEKRKTADQVLFLSYHDKQTSLYNRAYVESIIPQLQIESNLPLSIVMADLNTLKLVNDVFGHETGDKLIVNAAKIFLSCCRKSDIVARWGGDEFVMILPGANQEVCARICNNIKSMFMTQSADPVDQSTSLGSVTLDNWKTDIISLIGAADRVMYKNKLTERKKTREMFVSSVEKVIEIKCPSYLEHNARVEALARSFVKLQGVELNSQEMDHLISLARFHDIGKVAIPGELLKKNTSLTEDEFKIIRQYPEVGYRLAHSMGEPLLAQSILALREFWNGKGYPRGLKGEQIPQSSRIISILDVYDIITHDQPYRNKKTKEEACQELQRGSGVQFDPQLTNLFVNNLQSLLS</sequence>
<dbReference type="SUPFAM" id="SSF55073">
    <property type="entry name" value="Nucleotide cyclase"/>
    <property type="match status" value="1"/>
</dbReference>
<evidence type="ECO:0000313" key="3">
    <source>
        <dbReference type="EMBL" id="KLU65438.1"/>
    </source>
</evidence>
<evidence type="ECO:0000259" key="2">
    <source>
        <dbReference type="PROSITE" id="PS51832"/>
    </source>
</evidence>
<proteinExistence type="predicted"/>
<organism evidence="3 4">
    <name type="scientific">Desulfosporosinus acididurans</name>
    <dbReference type="NCBI Taxonomy" id="476652"/>
    <lineage>
        <taxon>Bacteria</taxon>
        <taxon>Bacillati</taxon>
        <taxon>Bacillota</taxon>
        <taxon>Clostridia</taxon>
        <taxon>Eubacteriales</taxon>
        <taxon>Desulfitobacteriaceae</taxon>
        <taxon>Desulfosporosinus</taxon>
    </lineage>
</organism>
<dbReference type="PANTHER" id="PTHR45228:SF1">
    <property type="entry name" value="CYCLIC DI-GMP PHOSPHODIESTERASE TM_0186"/>
    <property type="match status" value="1"/>
</dbReference>
<dbReference type="SUPFAM" id="SSF109604">
    <property type="entry name" value="HD-domain/PDEase-like"/>
    <property type="match status" value="1"/>
</dbReference>
<dbReference type="PROSITE" id="PS51832">
    <property type="entry name" value="HD_GYP"/>
    <property type="match status" value="1"/>
</dbReference>
<dbReference type="InterPro" id="IPR000160">
    <property type="entry name" value="GGDEF_dom"/>
</dbReference>
<dbReference type="SMART" id="SM00267">
    <property type="entry name" value="GGDEF"/>
    <property type="match status" value="1"/>
</dbReference>
<dbReference type="PATRIC" id="fig|476652.3.peg.2690"/>
<dbReference type="GO" id="GO:0071111">
    <property type="term" value="F:cyclic-guanylate-specific phosphodiesterase activity"/>
    <property type="evidence" value="ECO:0007669"/>
    <property type="project" value="UniProtKB-EC"/>
</dbReference>
<keyword evidence="4" id="KW-1185">Reference proteome</keyword>
<dbReference type="InterPro" id="IPR003607">
    <property type="entry name" value="HD/PDEase_dom"/>
</dbReference>
<dbReference type="InterPro" id="IPR037522">
    <property type="entry name" value="HD_GYP_dom"/>
</dbReference>
<dbReference type="PANTHER" id="PTHR45228">
    <property type="entry name" value="CYCLIC DI-GMP PHOSPHODIESTERASE TM_0186-RELATED"/>
    <property type="match status" value="1"/>
</dbReference>
<dbReference type="InterPro" id="IPR043128">
    <property type="entry name" value="Rev_trsase/Diguanyl_cyclase"/>
</dbReference>
<feature type="domain" description="GGDEF" evidence="1">
    <location>
        <begin position="230"/>
        <end position="361"/>
    </location>
</feature>
<dbReference type="CDD" id="cd00077">
    <property type="entry name" value="HDc"/>
    <property type="match status" value="1"/>
</dbReference>
<dbReference type="AlphaFoldDB" id="A0A0J1FR31"/>
<dbReference type="RefSeq" id="WP_053006424.1">
    <property type="nucleotide sequence ID" value="NZ_LDZY01000008.1"/>
</dbReference>
<dbReference type="EMBL" id="LDZY01000008">
    <property type="protein sequence ID" value="KLU65438.1"/>
    <property type="molecule type" value="Genomic_DNA"/>
</dbReference>
<dbReference type="Pfam" id="PF00990">
    <property type="entry name" value="GGDEF"/>
    <property type="match status" value="1"/>
</dbReference>
<dbReference type="InterPro" id="IPR029787">
    <property type="entry name" value="Nucleotide_cyclase"/>
</dbReference>
<dbReference type="PROSITE" id="PS50887">
    <property type="entry name" value="GGDEF"/>
    <property type="match status" value="1"/>
</dbReference>
<evidence type="ECO:0000259" key="1">
    <source>
        <dbReference type="PROSITE" id="PS50887"/>
    </source>
</evidence>
<evidence type="ECO:0000313" key="4">
    <source>
        <dbReference type="Proteomes" id="UP000036356"/>
    </source>
</evidence>
<dbReference type="Proteomes" id="UP000036356">
    <property type="component" value="Unassembled WGS sequence"/>
</dbReference>
<dbReference type="Gene3D" id="1.10.3210.10">
    <property type="entry name" value="Hypothetical protein af1432"/>
    <property type="match status" value="1"/>
</dbReference>
<dbReference type="STRING" id="476652.DEAC_c25750"/>
<dbReference type="NCBIfam" id="TIGR00254">
    <property type="entry name" value="GGDEF"/>
    <property type="match status" value="1"/>
</dbReference>
<name>A0A0J1FR31_9FIRM</name>
<dbReference type="EC" id="3.1.4.52" evidence="3"/>
<dbReference type="Gene3D" id="3.30.70.270">
    <property type="match status" value="1"/>
</dbReference>
<gene>
    <name evidence="3" type="primary">rpfG_8</name>
    <name evidence="3" type="ORF">DEAC_c25750</name>
</gene>
<comment type="caution">
    <text evidence="3">The sequence shown here is derived from an EMBL/GenBank/DDBJ whole genome shotgun (WGS) entry which is preliminary data.</text>
</comment>
<feature type="domain" description="HD-GYP" evidence="2">
    <location>
        <begin position="351"/>
        <end position="540"/>
    </location>
</feature>
<dbReference type="Pfam" id="PF13487">
    <property type="entry name" value="HD_5"/>
    <property type="match status" value="1"/>
</dbReference>
<accession>A0A0J1FR31</accession>
<dbReference type="CDD" id="cd01949">
    <property type="entry name" value="GGDEF"/>
    <property type="match status" value="1"/>
</dbReference>
<protein>
    <submittedName>
        <fullName evidence="3">Cyclic di-GMP phosphodiesterase response regulator RpfG</fullName>
        <ecNumber evidence="3">3.1.4.52</ecNumber>
    </submittedName>
</protein>
<reference evidence="3 4" key="1">
    <citation type="submission" date="2015-06" db="EMBL/GenBank/DDBJ databases">
        <title>Draft genome of the moderately acidophilic sulfate reducer Candidatus Desulfosporosinus acididurans strain M1.</title>
        <authorList>
            <person name="Poehlein A."/>
            <person name="Petzsch P."/>
            <person name="Johnson B.D."/>
            <person name="Schloemann M."/>
            <person name="Daniel R."/>
            <person name="Muehling M."/>
        </authorList>
    </citation>
    <scope>NUCLEOTIDE SEQUENCE [LARGE SCALE GENOMIC DNA]</scope>
    <source>
        <strain evidence="3 4">M1</strain>
    </source>
</reference>
<dbReference type="SMART" id="SM00471">
    <property type="entry name" value="HDc"/>
    <property type="match status" value="1"/>
</dbReference>